<dbReference type="AlphaFoldDB" id="A0A1G7L8Y1"/>
<feature type="region of interest" description="Disordered" evidence="9">
    <location>
        <begin position="483"/>
        <end position="576"/>
    </location>
</feature>
<dbReference type="OrthoDB" id="9809354at2"/>
<dbReference type="GO" id="GO:0030145">
    <property type="term" value="F:manganese ion binding"/>
    <property type="evidence" value="ECO:0007669"/>
    <property type="project" value="InterPro"/>
</dbReference>
<dbReference type="InterPro" id="IPR028037">
    <property type="entry name" value="Antitoxin_Rv0909/MT0933"/>
</dbReference>
<dbReference type="Gene3D" id="3.40.220.10">
    <property type="entry name" value="Leucine Aminopeptidase, subunit E, domain 1"/>
    <property type="match status" value="1"/>
</dbReference>
<feature type="compositionally biased region" description="Low complexity" evidence="9">
    <location>
        <begin position="498"/>
        <end position="520"/>
    </location>
</feature>
<evidence type="ECO:0000256" key="1">
    <source>
        <dbReference type="ARBA" id="ARBA00009528"/>
    </source>
</evidence>
<dbReference type="InterPro" id="IPR011356">
    <property type="entry name" value="Leucine_aapep/pepB"/>
</dbReference>
<evidence type="ECO:0000256" key="7">
    <source>
        <dbReference type="ARBA" id="ARBA00050021"/>
    </source>
</evidence>
<dbReference type="PROSITE" id="PS00631">
    <property type="entry name" value="CYTOSOL_AP"/>
    <property type="match status" value="1"/>
</dbReference>
<evidence type="ECO:0000256" key="9">
    <source>
        <dbReference type="SAM" id="MobiDB-lite"/>
    </source>
</evidence>
<evidence type="ECO:0000256" key="5">
    <source>
        <dbReference type="ARBA" id="ARBA00033172"/>
    </source>
</evidence>
<dbReference type="EMBL" id="FNCF01000001">
    <property type="protein sequence ID" value="SDF45836.1"/>
    <property type="molecule type" value="Genomic_DNA"/>
</dbReference>
<feature type="domain" description="Cytosol aminopeptidase" evidence="10">
    <location>
        <begin position="328"/>
        <end position="335"/>
    </location>
</feature>
<dbReference type="RefSeq" id="WP_091056751.1">
    <property type="nucleotide sequence ID" value="NZ_FNCF01000001.1"/>
</dbReference>
<keyword evidence="12" id="KW-1185">Reference proteome</keyword>
<feature type="compositionally biased region" description="Basic and acidic residues" evidence="9">
    <location>
        <begin position="521"/>
        <end position="534"/>
    </location>
</feature>
<dbReference type="GO" id="GO:0070006">
    <property type="term" value="F:metalloaminopeptidase activity"/>
    <property type="evidence" value="ECO:0007669"/>
    <property type="project" value="InterPro"/>
</dbReference>
<dbReference type="InterPro" id="IPR008283">
    <property type="entry name" value="Peptidase_M17_N"/>
</dbReference>
<organism evidence="11 12">
    <name type="scientific">Klenkia brasiliensis</name>
    <dbReference type="NCBI Taxonomy" id="333142"/>
    <lineage>
        <taxon>Bacteria</taxon>
        <taxon>Bacillati</taxon>
        <taxon>Actinomycetota</taxon>
        <taxon>Actinomycetes</taxon>
        <taxon>Geodermatophilales</taxon>
        <taxon>Geodermatophilaceae</taxon>
        <taxon>Klenkia</taxon>
    </lineage>
</organism>
<evidence type="ECO:0000259" key="10">
    <source>
        <dbReference type="PROSITE" id="PS00631"/>
    </source>
</evidence>
<dbReference type="Pfam" id="PF00883">
    <property type="entry name" value="Peptidase_M17"/>
    <property type="match status" value="1"/>
</dbReference>
<dbReference type="PANTHER" id="PTHR11963">
    <property type="entry name" value="LEUCINE AMINOPEPTIDASE-RELATED"/>
    <property type="match status" value="1"/>
</dbReference>
<dbReference type="PRINTS" id="PR00481">
    <property type="entry name" value="LAMNOPPTDASE"/>
</dbReference>
<dbReference type="InterPro" id="IPR000819">
    <property type="entry name" value="Peptidase_M17_C"/>
</dbReference>
<name>A0A1G7L8Y1_9ACTN</name>
<gene>
    <name evidence="11" type="ORF">SAMN05660324_0174</name>
</gene>
<evidence type="ECO:0000256" key="8">
    <source>
        <dbReference type="ARBA" id="ARBA00050061"/>
    </source>
</evidence>
<comment type="function">
    <text evidence="6">Presumably involved in the processing and regular turnover of intracellular proteins. Catalyzes the removal of unsubstituted N-terminal amino acids from various peptides.</text>
</comment>
<dbReference type="Proteomes" id="UP000198863">
    <property type="component" value="Unassembled WGS sequence"/>
</dbReference>
<evidence type="ECO:0000256" key="6">
    <source>
        <dbReference type="ARBA" id="ARBA00049972"/>
    </source>
</evidence>
<dbReference type="CDD" id="cd00433">
    <property type="entry name" value="Peptidase_M17"/>
    <property type="match status" value="1"/>
</dbReference>
<feature type="compositionally biased region" description="Basic and acidic residues" evidence="9">
    <location>
        <begin position="551"/>
        <end position="576"/>
    </location>
</feature>
<keyword evidence="2 11" id="KW-0031">Aminopeptidase</keyword>
<protein>
    <recommendedName>
        <fullName evidence="7">Probable cytosol aminopeptidase</fullName>
    </recommendedName>
    <alternativeName>
        <fullName evidence="8">Leucine aminopeptidase</fullName>
    </alternativeName>
    <alternativeName>
        <fullName evidence="5">Leucyl aminopeptidase</fullName>
    </alternativeName>
</protein>
<dbReference type="PANTHER" id="PTHR11963:SF23">
    <property type="entry name" value="CYTOSOL AMINOPEPTIDASE"/>
    <property type="match status" value="1"/>
</dbReference>
<keyword evidence="4" id="KW-0378">Hydrolase</keyword>
<evidence type="ECO:0000256" key="4">
    <source>
        <dbReference type="ARBA" id="ARBA00022801"/>
    </source>
</evidence>
<dbReference type="Pfam" id="PF14013">
    <property type="entry name" value="MT0933_antitox"/>
    <property type="match status" value="1"/>
</dbReference>
<dbReference type="GO" id="GO:0005737">
    <property type="term" value="C:cytoplasm"/>
    <property type="evidence" value="ECO:0007669"/>
    <property type="project" value="InterPro"/>
</dbReference>
<dbReference type="GO" id="GO:0006508">
    <property type="term" value="P:proteolysis"/>
    <property type="evidence" value="ECO:0007669"/>
    <property type="project" value="UniProtKB-KW"/>
</dbReference>
<reference evidence="12" key="1">
    <citation type="submission" date="2016-10" db="EMBL/GenBank/DDBJ databases">
        <authorList>
            <person name="Varghese N."/>
            <person name="Submissions S."/>
        </authorList>
    </citation>
    <scope>NUCLEOTIDE SEQUENCE [LARGE SCALE GENOMIC DNA]</scope>
    <source>
        <strain evidence="12">DSM 44526</strain>
    </source>
</reference>
<evidence type="ECO:0000313" key="12">
    <source>
        <dbReference type="Proteomes" id="UP000198863"/>
    </source>
</evidence>
<dbReference type="SUPFAM" id="SSF52949">
    <property type="entry name" value="Macro domain-like"/>
    <property type="match status" value="1"/>
</dbReference>
<sequence>MPRLGEDDVLAVPVGARGALPGWLAAADLDPDWVAGALADTGNGGRPGGITNLPVPGRTPRSLVAVGVGDATPAHLRSYVAVAVRRAQTLAEHGATRLVLPLPAGANAEAVRVAAETVLLAGYRFRVSSAPHPPRLARVVLVVPGAGPAAVDALHRGLVTAAAVVWARDLVNTPPDTADPVWVADQARARFAVHDRVGTTVLGPRQLRAAGFGGLLAVGGGSDRPPRLVLATYVPTTSLRPHVVLVGKGITFDTGGISIKTTAGMRHMHTDMAGGAVVLAVLDAVARLGLPVRVTALVPLAENAVSGAAYRPGDVLTHVGGRTTEVRSTDAEGRLVLADALAHARLELAADVLVDVATLTGAARTALGARTGALFTTDDVLAADLLAAGAAAGEPWWRMPLAEEHVGHLRAQLDSPVADANNSPGAPGATTAALFLQPFAGGLRWAHLDVAGPARATGDAAELVKGGTGFAVRTLLRWLQSGVSEPARPGTDSPGAAPPGVTGAAAAGGRRGGDTMAGLGDKAKDFLDSDKGEQASDSALDKGAQFAEGRAGGHADQVDKGRDALDDRIGSGGDER</sequence>
<dbReference type="InterPro" id="IPR043472">
    <property type="entry name" value="Macro_dom-like"/>
</dbReference>
<keyword evidence="3" id="KW-0645">Protease</keyword>
<evidence type="ECO:0000313" key="11">
    <source>
        <dbReference type="EMBL" id="SDF45836.1"/>
    </source>
</evidence>
<proteinExistence type="inferred from homology"/>
<evidence type="ECO:0000256" key="2">
    <source>
        <dbReference type="ARBA" id="ARBA00022438"/>
    </source>
</evidence>
<dbReference type="Pfam" id="PF02789">
    <property type="entry name" value="Peptidase_M17_N"/>
    <property type="match status" value="1"/>
</dbReference>
<accession>A0A1G7L8Y1</accession>
<comment type="similarity">
    <text evidence="1">Belongs to the peptidase M17 family.</text>
</comment>
<dbReference type="SUPFAM" id="SSF53187">
    <property type="entry name" value="Zn-dependent exopeptidases"/>
    <property type="match status" value="1"/>
</dbReference>
<evidence type="ECO:0000256" key="3">
    <source>
        <dbReference type="ARBA" id="ARBA00022670"/>
    </source>
</evidence>
<dbReference type="Gene3D" id="3.40.630.10">
    <property type="entry name" value="Zn peptidases"/>
    <property type="match status" value="1"/>
</dbReference>